<organism evidence="1">
    <name type="scientific">uncultured Acidimicrobiales bacterium</name>
    <dbReference type="NCBI Taxonomy" id="310071"/>
    <lineage>
        <taxon>Bacteria</taxon>
        <taxon>Bacillati</taxon>
        <taxon>Actinomycetota</taxon>
        <taxon>Acidimicrobiia</taxon>
        <taxon>Acidimicrobiales</taxon>
        <taxon>environmental samples</taxon>
    </lineage>
</organism>
<protein>
    <submittedName>
        <fullName evidence="1">Uncharacterized protein</fullName>
    </submittedName>
</protein>
<reference evidence="1" key="1">
    <citation type="submission" date="2020-02" db="EMBL/GenBank/DDBJ databases">
        <authorList>
            <person name="Meier V. D."/>
        </authorList>
    </citation>
    <scope>NUCLEOTIDE SEQUENCE</scope>
    <source>
        <strain evidence="1">AVDCRST_MAG50</strain>
    </source>
</reference>
<sequence length="143" mass="15450">MLVVSGGGTALILEAVGNRRFDRANELKPGALDQYPVQFPVERWAVGSAWQFRFIPSTRRWWAPGNLGVGYDAVRFVPSSAARSHLAWSARPTSVKIIKALKVCMVRFDTPEGPASSRCSSPSEEVEADLAPFVAVVAAHGAP</sequence>
<evidence type="ECO:0000313" key="1">
    <source>
        <dbReference type="EMBL" id="CAA9250141.1"/>
    </source>
</evidence>
<dbReference type="AlphaFoldDB" id="A0A6J4IE89"/>
<name>A0A6J4IE89_9ACTN</name>
<gene>
    <name evidence="1" type="ORF">AVDCRST_MAG50-2566</name>
</gene>
<dbReference type="EMBL" id="CADCTF010000104">
    <property type="protein sequence ID" value="CAA9250141.1"/>
    <property type="molecule type" value="Genomic_DNA"/>
</dbReference>
<proteinExistence type="predicted"/>
<accession>A0A6J4IE89</accession>